<feature type="compositionally biased region" description="Pro residues" evidence="2">
    <location>
        <begin position="370"/>
        <end position="388"/>
    </location>
</feature>
<dbReference type="RefSeq" id="WP_020513311.1">
    <property type="nucleotide sequence ID" value="NZ_JBIAZU010000005.1"/>
</dbReference>
<dbReference type="Pfam" id="PF08530">
    <property type="entry name" value="PepX_C"/>
    <property type="match status" value="1"/>
</dbReference>
<dbReference type="InterPro" id="IPR000383">
    <property type="entry name" value="Xaa-Pro-like_dom"/>
</dbReference>
<evidence type="ECO:0000259" key="3">
    <source>
        <dbReference type="SMART" id="SM00939"/>
    </source>
</evidence>
<dbReference type="GO" id="GO:0016787">
    <property type="term" value="F:hydrolase activity"/>
    <property type="evidence" value="ECO:0007669"/>
    <property type="project" value="UniProtKB-KW"/>
</dbReference>
<dbReference type="Proteomes" id="UP001602245">
    <property type="component" value="Unassembled WGS sequence"/>
</dbReference>
<dbReference type="SUPFAM" id="SSF53474">
    <property type="entry name" value="alpha/beta-Hydrolases"/>
    <property type="match status" value="1"/>
</dbReference>
<protein>
    <submittedName>
        <fullName evidence="4">CocE/NonD family hydrolase</fullName>
    </submittedName>
</protein>
<sequence>MAESTRRLTDAALSRLLRLPPVRNDYTVSPVRTPMRDGVILQGDHFEPVTRTSRGTVLVRTPYGRGWPLALLNGRVFAARGYHVVIQSVRGTFGSGGAFRPMAQEIEDGPDTIAWLRDQPWFDGRLATLGGSYLGWTQWSALIEPPAELRAAIVLVGPHDFRTAVYGTGAFTLGDFLGWSDQIAHQEDGGYLRRAAVMARAPRRLRPALEGLPLPVAAEPVLRGRAPWYREWLSHPLEEDPWWAPYRAGEALRRIDAPVLLIGGWQDLFLDQTLQQYAALRSRNVEVGLTVGPWTHLDVATRGTGIVARETLAWLDQHLAGGPAARKHPVRVHRTGESRWHALPAWPPSTLPAVFHPHANGTLTTAPAAPAEPTPTEPAPVTPEPATPTPASVPVGGTVSFRYDPADPTPALGGRTLTGTMGVKDNRPLEARPDVVTFTTDPLPTAVDVAGRPALTLAIAVDPPHADVFVRLCDVDDHARSHNFADAMLRLDPDAPAGEVQNVTLTLDPCFHRLRAGHRLRLQISGGAFPRFARNLGTPGNPADGHVLRPSHHTIHCPATSLTLPVAAAE</sequence>
<comment type="caution">
    <text evidence="4">The sequence shown here is derived from an EMBL/GenBank/DDBJ whole genome shotgun (WGS) entry which is preliminary data.</text>
</comment>
<dbReference type="Gene3D" id="3.40.50.1820">
    <property type="entry name" value="alpha/beta hydrolase"/>
    <property type="match status" value="1"/>
</dbReference>
<dbReference type="InterPro" id="IPR005674">
    <property type="entry name" value="CocE/Ser_esterase"/>
</dbReference>
<organism evidence="4 5">
    <name type="scientific">Paractinoplanes globisporus</name>
    <dbReference type="NCBI Taxonomy" id="113565"/>
    <lineage>
        <taxon>Bacteria</taxon>
        <taxon>Bacillati</taxon>
        <taxon>Actinomycetota</taxon>
        <taxon>Actinomycetes</taxon>
        <taxon>Micromonosporales</taxon>
        <taxon>Micromonosporaceae</taxon>
        <taxon>Paractinoplanes</taxon>
    </lineage>
</organism>
<evidence type="ECO:0000313" key="4">
    <source>
        <dbReference type="EMBL" id="MFF5293681.1"/>
    </source>
</evidence>
<feature type="domain" description="Xaa-Pro dipeptidyl-peptidase C-terminal" evidence="3">
    <location>
        <begin position="312"/>
        <end position="563"/>
    </location>
</feature>
<dbReference type="PANTHER" id="PTHR43056:SF10">
    <property type="entry name" value="COCE_NOND FAMILY, PUTATIVE (AFU_ORTHOLOGUE AFUA_7G00600)-RELATED"/>
    <property type="match status" value="1"/>
</dbReference>
<dbReference type="Pfam" id="PF02129">
    <property type="entry name" value="Peptidase_S15"/>
    <property type="match status" value="1"/>
</dbReference>
<proteinExistence type="predicted"/>
<keyword evidence="1 4" id="KW-0378">Hydrolase</keyword>
<gene>
    <name evidence="4" type="ORF">ACFY35_29975</name>
</gene>
<keyword evidence="5" id="KW-1185">Reference proteome</keyword>
<dbReference type="SUPFAM" id="SSF49785">
    <property type="entry name" value="Galactose-binding domain-like"/>
    <property type="match status" value="1"/>
</dbReference>
<reference evidence="4 5" key="1">
    <citation type="submission" date="2024-10" db="EMBL/GenBank/DDBJ databases">
        <title>The Natural Products Discovery Center: Release of the First 8490 Sequenced Strains for Exploring Actinobacteria Biosynthetic Diversity.</title>
        <authorList>
            <person name="Kalkreuter E."/>
            <person name="Kautsar S.A."/>
            <person name="Yang D."/>
            <person name="Bader C.D."/>
            <person name="Teijaro C.N."/>
            <person name="Fluegel L."/>
            <person name="Davis C.M."/>
            <person name="Simpson J.R."/>
            <person name="Lauterbach L."/>
            <person name="Steele A.D."/>
            <person name="Gui C."/>
            <person name="Meng S."/>
            <person name="Li G."/>
            <person name="Viehrig K."/>
            <person name="Ye F."/>
            <person name="Su P."/>
            <person name="Kiefer A.F."/>
            <person name="Nichols A."/>
            <person name="Cepeda A.J."/>
            <person name="Yan W."/>
            <person name="Fan B."/>
            <person name="Jiang Y."/>
            <person name="Adhikari A."/>
            <person name="Zheng C.-J."/>
            <person name="Schuster L."/>
            <person name="Cowan T.M."/>
            <person name="Smanski M.J."/>
            <person name="Chevrette M.G."/>
            <person name="De Carvalho L.P.S."/>
            <person name="Shen B."/>
        </authorList>
    </citation>
    <scope>NUCLEOTIDE SEQUENCE [LARGE SCALE GENOMIC DNA]</scope>
    <source>
        <strain evidence="4 5">NPDC000087</strain>
    </source>
</reference>
<accession>A0ABW6WK61</accession>
<dbReference type="InterPro" id="IPR029058">
    <property type="entry name" value="AB_hydrolase_fold"/>
</dbReference>
<dbReference type="Gene3D" id="2.60.120.260">
    <property type="entry name" value="Galactose-binding domain-like"/>
    <property type="match status" value="1"/>
</dbReference>
<dbReference type="InterPro" id="IPR008979">
    <property type="entry name" value="Galactose-bd-like_sf"/>
</dbReference>
<dbReference type="SMART" id="SM00939">
    <property type="entry name" value="PepX_C"/>
    <property type="match status" value="1"/>
</dbReference>
<dbReference type="NCBIfam" id="TIGR00976">
    <property type="entry name" value="CocE_NonD"/>
    <property type="match status" value="1"/>
</dbReference>
<dbReference type="EMBL" id="JBIAZU010000005">
    <property type="protein sequence ID" value="MFF5293681.1"/>
    <property type="molecule type" value="Genomic_DNA"/>
</dbReference>
<evidence type="ECO:0000256" key="1">
    <source>
        <dbReference type="ARBA" id="ARBA00022801"/>
    </source>
</evidence>
<evidence type="ECO:0000256" key="2">
    <source>
        <dbReference type="SAM" id="MobiDB-lite"/>
    </source>
</evidence>
<feature type="region of interest" description="Disordered" evidence="2">
    <location>
        <begin position="407"/>
        <end position="426"/>
    </location>
</feature>
<evidence type="ECO:0000313" key="5">
    <source>
        <dbReference type="Proteomes" id="UP001602245"/>
    </source>
</evidence>
<dbReference type="InterPro" id="IPR050585">
    <property type="entry name" value="Xaa-Pro_dipeptidyl-ppase/CocE"/>
</dbReference>
<dbReference type="Gene3D" id="1.10.3020.10">
    <property type="entry name" value="alpha-amino acid ester hydrolase ( Helical cap domain)"/>
    <property type="match status" value="1"/>
</dbReference>
<feature type="region of interest" description="Disordered" evidence="2">
    <location>
        <begin position="359"/>
        <end position="391"/>
    </location>
</feature>
<dbReference type="InterPro" id="IPR013736">
    <property type="entry name" value="Xaa-Pro_dipept_C"/>
</dbReference>
<dbReference type="PANTHER" id="PTHR43056">
    <property type="entry name" value="PEPTIDASE S9 PROLYL OLIGOPEPTIDASE"/>
    <property type="match status" value="1"/>
</dbReference>
<name>A0ABW6WK61_9ACTN</name>